<evidence type="ECO:0000256" key="1">
    <source>
        <dbReference type="ARBA" id="ARBA00004167"/>
    </source>
</evidence>
<name>A0A1B0AXZ2_9MUSC</name>
<evidence type="ECO:0000256" key="4">
    <source>
        <dbReference type="ARBA" id="ARBA00023136"/>
    </source>
</evidence>
<accession>A0A1B0AXZ2</accession>
<sequence length="70" mass="8114">MQKKRLPGSNVLDKLHRGAVYTCLAVTLYGTIMLGLRGWRYYSVTRPERQKADLQMIEEGSHDKAEELKY</sequence>
<dbReference type="EnsemblMetazoa" id="GPPI012469-RA">
    <property type="protein sequence ID" value="GPPI012469-PA"/>
    <property type="gene ID" value="GPPI012469"/>
</dbReference>
<reference evidence="7" key="1">
    <citation type="submission" date="2015-01" db="EMBL/GenBank/DDBJ databases">
        <authorList>
            <person name="Aksoy S."/>
            <person name="Warren W."/>
            <person name="Wilson R.K."/>
        </authorList>
    </citation>
    <scope>NUCLEOTIDE SEQUENCE [LARGE SCALE GENOMIC DNA]</scope>
    <source>
        <strain evidence="7">IAEA</strain>
    </source>
</reference>
<dbReference type="GO" id="GO:0016020">
    <property type="term" value="C:membrane"/>
    <property type="evidence" value="ECO:0007669"/>
    <property type="project" value="UniProtKB-SubCell"/>
</dbReference>
<dbReference type="VEuPathDB" id="VectorBase:GPPI012469"/>
<dbReference type="AlphaFoldDB" id="A0A1B0AXZ2"/>
<evidence type="ECO:0000256" key="5">
    <source>
        <dbReference type="SAM" id="Phobius"/>
    </source>
</evidence>
<dbReference type="EMBL" id="JXJN01005462">
    <property type="status" value="NOT_ANNOTATED_CDS"/>
    <property type="molecule type" value="Genomic_DNA"/>
</dbReference>
<keyword evidence="2 5" id="KW-0812">Transmembrane</keyword>
<organism evidence="6 7">
    <name type="scientific">Glossina palpalis gambiensis</name>
    <dbReference type="NCBI Taxonomy" id="67801"/>
    <lineage>
        <taxon>Eukaryota</taxon>
        <taxon>Metazoa</taxon>
        <taxon>Ecdysozoa</taxon>
        <taxon>Arthropoda</taxon>
        <taxon>Hexapoda</taxon>
        <taxon>Insecta</taxon>
        <taxon>Pterygota</taxon>
        <taxon>Neoptera</taxon>
        <taxon>Endopterygota</taxon>
        <taxon>Diptera</taxon>
        <taxon>Brachycera</taxon>
        <taxon>Muscomorpha</taxon>
        <taxon>Hippoboscoidea</taxon>
        <taxon>Glossinidae</taxon>
        <taxon>Glossina</taxon>
    </lineage>
</organism>
<keyword evidence="3 5" id="KW-1133">Transmembrane helix</keyword>
<protein>
    <submittedName>
        <fullName evidence="6">Uncharacterized protein</fullName>
    </submittedName>
</protein>
<keyword evidence="4 5" id="KW-0472">Membrane</keyword>
<dbReference type="Proteomes" id="UP000092460">
    <property type="component" value="Unassembled WGS sequence"/>
</dbReference>
<dbReference type="Pfam" id="PF14880">
    <property type="entry name" value="COX14"/>
    <property type="match status" value="1"/>
</dbReference>
<dbReference type="InterPro" id="IPR029208">
    <property type="entry name" value="COX14"/>
</dbReference>
<feature type="transmembrane region" description="Helical" evidence="5">
    <location>
        <begin position="19"/>
        <end position="39"/>
    </location>
</feature>
<comment type="subcellular location">
    <subcellularLocation>
        <location evidence="1">Membrane</location>
        <topology evidence="1">Single-pass membrane protein</topology>
    </subcellularLocation>
</comment>
<evidence type="ECO:0000313" key="6">
    <source>
        <dbReference type="EnsemblMetazoa" id="GPPI012469-PA"/>
    </source>
</evidence>
<keyword evidence="7" id="KW-1185">Reference proteome</keyword>
<reference evidence="6" key="2">
    <citation type="submission" date="2020-05" db="UniProtKB">
        <authorList>
            <consortium name="EnsemblMetazoa"/>
        </authorList>
    </citation>
    <scope>IDENTIFICATION</scope>
    <source>
        <strain evidence="6">IAEA</strain>
    </source>
</reference>
<evidence type="ECO:0000256" key="2">
    <source>
        <dbReference type="ARBA" id="ARBA00022692"/>
    </source>
</evidence>
<proteinExistence type="predicted"/>
<evidence type="ECO:0000256" key="3">
    <source>
        <dbReference type="ARBA" id="ARBA00022989"/>
    </source>
</evidence>
<evidence type="ECO:0000313" key="7">
    <source>
        <dbReference type="Proteomes" id="UP000092460"/>
    </source>
</evidence>